<evidence type="ECO:0000313" key="8">
    <source>
        <dbReference type="EMBL" id="ATY61996.1"/>
    </source>
</evidence>
<reference evidence="8 9" key="1">
    <citation type="journal article" date="2017" name="BMC Genomics">
        <title>Chromosome level assembly and secondary metabolite potential of the parasitic fungus Cordyceps militaris.</title>
        <authorList>
            <person name="Kramer G.J."/>
            <person name="Nodwell J.R."/>
        </authorList>
    </citation>
    <scope>NUCLEOTIDE SEQUENCE [LARGE SCALE GENOMIC DNA]</scope>
    <source>
        <strain evidence="8 9">ATCC 34164</strain>
    </source>
</reference>
<comment type="subcellular location">
    <subcellularLocation>
        <location evidence="1 7">Membrane</location>
        <topology evidence="1 7">Multi-pass membrane protein</topology>
    </subcellularLocation>
</comment>
<feature type="transmembrane region" description="Helical" evidence="7">
    <location>
        <begin position="295"/>
        <end position="317"/>
    </location>
</feature>
<evidence type="ECO:0000256" key="4">
    <source>
        <dbReference type="ARBA" id="ARBA00022692"/>
    </source>
</evidence>
<dbReference type="PANTHER" id="PTHR11660:SF57">
    <property type="entry name" value="SOLUTE CARRIER FAMILY 40 MEMBER"/>
    <property type="match status" value="1"/>
</dbReference>
<name>A0A2H4SFW1_CORMI</name>
<dbReference type="GO" id="GO:0016020">
    <property type="term" value="C:membrane"/>
    <property type="evidence" value="ECO:0007669"/>
    <property type="project" value="UniProtKB-SubCell"/>
</dbReference>
<evidence type="ECO:0000256" key="6">
    <source>
        <dbReference type="ARBA" id="ARBA00023136"/>
    </source>
</evidence>
<dbReference type="InterPro" id="IPR009716">
    <property type="entry name" value="Ferroportin-1"/>
</dbReference>
<gene>
    <name evidence="8" type="ORF">A9K55_008703</name>
</gene>
<dbReference type="InterPro" id="IPR036259">
    <property type="entry name" value="MFS_trans_sf"/>
</dbReference>
<dbReference type="Pfam" id="PF06963">
    <property type="entry name" value="FPN1"/>
    <property type="match status" value="1"/>
</dbReference>
<dbReference type="VEuPathDB" id="FungiDB:CCM_06410"/>
<keyword evidence="4 7" id="KW-0812">Transmembrane</keyword>
<keyword evidence="8" id="KW-0121">Carboxypeptidase</keyword>
<comment type="function">
    <text evidence="7">May be involved in iron transport and iron homeostasis.</text>
</comment>
<evidence type="ECO:0000256" key="7">
    <source>
        <dbReference type="RuleBase" id="RU365065"/>
    </source>
</evidence>
<feature type="transmembrane region" description="Helical" evidence="7">
    <location>
        <begin position="198"/>
        <end position="222"/>
    </location>
</feature>
<comment type="caution">
    <text evidence="7">Lacks conserved residue(s) required for the propagation of feature annotation.</text>
</comment>
<keyword evidence="7" id="KW-0406">Ion transport</keyword>
<evidence type="ECO:0000256" key="2">
    <source>
        <dbReference type="ARBA" id="ARBA00006279"/>
    </source>
</evidence>
<evidence type="ECO:0000256" key="3">
    <source>
        <dbReference type="ARBA" id="ARBA00022448"/>
    </source>
</evidence>
<dbReference type="EMBL" id="CP023324">
    <property type="protein sequence ID" value="ATY61996.1"/>
    <property type="molecule type" value="Genomic_DNA"/>
</dbReference>
<evidence type="ECO:0000313" key="9">
    <source>
        <dbReference type="Proteomes" id="UP000323067"/>
    </source>
</evidence>
<evidence type="ECO:0000256" key="1">
    <source>
        <dbReference type="ARBA" id="ARBA00004141"/>
    </source>
</evidence>
<dbReference type="VEuPathDB" id="FungiDB:A9K55_008703"/>
<protein>
    <recommendedName>
        <fullName evidence="7">Solute carrier family 40 member</fullName>
    </recommendedName>
</protein>
<keyword evidence="8" id="KW-0378">Hydrolase</keyword>
<comment type="similarity">
    <text evidence="2 7">Belongs to the ferroportin (FP) (TC 2.A.100) family. SLC40A subfamily.</text>
</comment>
<dbReference type="Proteomes" id="UP000323067">
    <property type="component" value="Chromosome vii"/>
</dbReference>
<dbReference type="OrthoDB" id="648861at2759"/>
<dbReference type="GO" id="GO:0004180">
    <property type="term" value="F:carboxypeptidase activity"/>
    <property type="evidence" value="ECO:0007669"/>
    <property type="project" value="UniProtKB-KW"/>
</dbReference>
<dbReference type="AlphaFoldDB" id="A0A2H4SFW1"/>
<accession>A0A2H4SFW1</accession>
<feature type="transmembrane region" description="Helical" evidence="7">
    <location>
        <begin position="353"/>
        <end position="372"/>
    </location>
</feature>
<evidence type="ECO:0000256" key="5">
    <source>
        <dbReference type="ARBA" id="ARBA00022989"/>
    </source>
</evidence>
<sequence length="560" mass="60901">MQSDSTATPRETDALLRRVAPSDAAAAAAADNGRRQLESRLYISHTLSAWNSRLFEFGAVLFLASIFPDTLLPMSVYALARSVAAVALAHPVGAWIDRGDRLAVVRASIVGQRLPVAASCGILWLLEQQQQRPGGGMTGSVAGWMALLCALAGAEKVAAMANTIAVERDWVVVMTGEDDGWRRVINARMRRIDLLCKLLGPLAISIIATVSTRFAIGATLAMNVASVFLEYGCIAKVYKSVTALQNANVNLPSTQNVASPSATARFKAFIAAIVPVGSLSNYFRHSAFLPSFSLSLLYLTVLSFSGQFITFLLSIGFTPLHVGIARTGSTVIELSATWAAPRLMNYMGPVRGGIWSLSWQMICLTLGLGVFLRDGFGSEAHHAWTSVSGLIVCIALSRLGLWGYDLCAQTIVQEEVEDGNRGAFSSVEASFQNLFELLSFATTIAFSRPEQFHWPLVISIAAVYVAGGLREKVAYNHHRKHCFNWLVSVKELGVRLRQWRRFCVLAHTAAMVGFQKGTTHAILQARVTRGQRRKTVHSFNSAAAFAREDSLDRILGQSEH</sequence>
<keyword evidence="6 7" id="KW-0472">Membrane</keyword>
<proteinExistence type="inferred from homology"/>
<keyword evidence="5 7" id="KW-1133">Transmembrane helix</keyword>
<dbReference type="SUPFAM" id="SSF103473">
    <property type="entry name" value="MFS general substrate transporter"/>
    <property type="match status" value="1"/>
</dbReference>
<dbReference type="CDD" id="cd17480">
    <property type="entry name" value="MFS_SLC40A1_like"/>
    <property type="match status" value="1"/>
</dbReference>
<dbReference type="PANTHER" id="PTHR11660">
    <property type="entry name" value="SOLUTE CARRIER FAMILY 40 MEMBER"/>
    <property type="match status" value="1"/>
</dbReference>
<feature type="transmembrane region" description="Helical" evidence="7">
    <location>
        <begin position="384"/>
        <end position="404"/>
    </location>
</feature>
<dbReference type="GO" id="GO:0005381">
    <property type="term" value="F:iron ion transmembrane transporter activity"/>
    <property type="evidence" value="ECO:0007669"/>
    <property type="project" value="UniProtKB-UniRule"/>
</dbReference>
<keyword evidence="8" id="KW-0645">Protease</keyword>
<organism evidence="8 9">
    <name type="scientific">Cordyceps militaris</name>
    <name type="common">Caterpillar fungus</name>
    <name type="synonym">Clavaria militaris</name>
    <dbReference type="NCBI Taxonomy" id="73501"/>
    <lineage>
        <taxon>Eukaryota</taxon>
        <taxon>Fungi</taxon>
        <taxon>Dikarya</taxon>
        <taxon>Ascomycota</taxon>
        <taxon>Pezizomycotina</taxon>
        <taxon>Sordariomycetes</taxon>
        <taxon>Hypocreomycetidae</taxon>
        <taxon>Hypocreales</taxon>
        <taxon>Cordycipitaceae</taxon>
        <taxon>Cordyceps</taxon>
    </lineage>
</organism>
<keyword evidence="3 7" id="KW-0813">Transport</keyword>